<dbReference type="KEGG" id="mcm:MCAL160_0408"/>
<keyword evidence="2" id="KW-0812">Transmembrane</keyword>
<feature type="coiled-coil region" evidence="1">
    <location>
        <begin position="128"/>
        <end position="195"/>
    </location>
</feature>
<protein>
    <recommendedName>
        <fullName evidence="4">DUF31 domain-containing protein</fullName>
    </recommendedName>
</protein>
<evidence type="ECO:0000256" key="2">
    <source>
        <dbReference type="SAM" id="Phobius"/>
    </source>
</evidence>
<evidence type="ECO:0008006" key="4">
    <source>
        <dbReference type="Google" id="ProtNLM"/>
    </source>
</evidence>
<dbReference type="EMBL" id="AP013353">
    <property type="protein sequence ID" value="BAP01001.1"/>
    <property type="molecule type" value="Genomic_DNA"/>
</dbReference>
<reference evidence="3" key="3">
    <citation type="journal article" date="2019" name="Vet. Microbiol.">
        <title>Mutations associated with change of susceptibility to lincosamides and/or macrolides in field and laboratory-derived Mycoplasma californicum strains in Japan, and development of a rapid detection method for these mutations.</title>
        <authorList>
            <person name="Hata E."/>
            <person name="Nagai K."/>
            <person name="Murakami K."/>
        </authorList>
    </citation>
    <scope>NUCLEOTIDE SEQUENCE</scope>
    <source>
        <strain evidence="3">HAZ160_1</strain>
    </source>
</reference>
<accession>A0AAT9F801</accession>
<sequence>MKRKLNNIKSQAKLEILFLIKSNETIILIKWLHTNRIYVNITACVMRFLTNFYKNPCILIKKEENYKRMNKKSIKLGVISGAATLFLLVTFPVIIFTNNHNKKTKNNSSYFEELNFDLDKVKVLMKILDNEQNSLELQEKIIQDAQNLLDKVRVNFAFMADSKNDKLQAQVAKYLNELEHKLHHYRQKMNQSILESGRISLNKSKLTTKIITDIFENYNNFVDSKLKDNINKFNKLKNEIEKILSKKLSRQSDVNNLRTMIEELREIDKIINNNLTQIINKVNQAKNNERFLKIDTIIDELNEFIANYANSKNNSILDNDDESIKKLSNIISEADKIIENLEKYKSDSEIDSKIKIAIKTVSKAKELLNQLTQSNDKNQLLEELESIKNTIQNTEKSLNNADNLNTLESIYNDSILQSSKRLNAIKSSAEKQNISIHNHQIDDLELKNNENKLNIIAKMKTILLETLKNSGIKPVENIKYQNEIKKSESISALKDISVAINKNVQNQKINNNSSIKKDDQTSEQNFDIPALTNEYQEIHQKTIDWLEEIKNSFDYDSTAIDSVSNVVKNIYIPMIENINSQFSSARNDGKRLSNLIEEIKTFNSDAKEWYDLKLTFNDQFFLTKYYFNELVQNNDFFNEHNAMFQNIVEQYDNELKNNKIPTKETLKDWITVLNKIYPLLKEQLEKENEIAKTIDITKEITDFFNQLEKELSNERILYYVKSPQDRLFNYYFNHVAKYEEPYNEFRTSLYYKYTSNEQFNETYSTLKSKLEIKEKIQNYKNFVESQRKAYFNSQRYLSDIEDQNKKVDPIWIFNKIQELKALVNSEFFLERYNNPKYKWLIYDDKQNKDQNYEYYYSIDSKETFDKSTPEELEKFTTETETNKYIFAFPRNNFFPWKRLIAGYGIKNPGNSDYRFSLGLMSDKLSYLAYWIKWGVDSFARNESFNLEIPDQNNPSKTTKKHVFELSEEEFRQLSFTDTFNDMAQKIYEILKYVKFYDEQLILKEDEKIKWDFTKNKPIFSED</sequence>
<feature type="transmembrane region" description="Helical" evidence="2">
    <location>
        <begin position="76"/>
        <end position="96"/>
    </location>
</feature>
<gene>
    <name evidence="3" type="ORF">MCAL160_0408</name>
</gene>
<name>A0AAT9F801_9BACT</name>
<proteinExistence type="predicted"/>
<reference evidence="3" key="4">
    <citation type="submission" date="2024-06" db="EMBL/GenBank/DDBJ databases">
        <authorList>
            <consortium name="Mycoplasma californicum genome sequencing consortium"/>
            <person name="Hata E."/>
            <person name="Tanaka K."/>
            <person name="Tamamura Y."/>
        </authorList>
    </citation>
    <scope>NUCLEOTIDE SEQUENCE</scope>
    <source>
        <strain evidence="3">HAZ160_1</strain>
    </source>
</reference>
<dbReference type="AlphaFoldDB" id="A0AAT9F801"/>
<evidence type="ECO:0000256" key="1">
    <source>
        <dbReference type="SAM" id="Coils"/>
    </source>
</evidence>
<keyword evidence="1" id="KW-0175">Coiled coil</keyword>
<reference evidence="3" key="2">
    <citation type="journal article" date="2014" name="Genome Announc.">
        <title>Complete Genome Sequence of Mycoplasma californicum Strain HAZ160_1 from Bovine Mastitic Milk in Japan.</title>
        <authorList>
            <person name="Hata E."/>
            <person name="Murakami K."/>
        </authorList>
    </citation>
    <scope>NUCLEOTIDE SEQUENCE</scope>
    <source>
        <strain evidence="3">HAZ160_1</strain>
    </source>
</reference>
<feature type="coiled-coil region" evidence="1">
    <location>
        <begin position="324"/>
        <end position="404"/>
    </location>
</feature>
<organism evidence="3">
    <name type="scientific">Mycoplasmopsis californica HAZ160_1</name>
    <dbReference type="NCBI Taxonomy" id="1397850"/>
    <lineage>
        <taxon>Bacteria</taxon>
        <taxon>Bacillati</taxon>
        <taxon>Mycoplasmatota</taxon>
        <taxon>Mycoplasmoidales</taxon>
        <taxon>Metamycoplasmataceae</taxon>
        <taxon>Mycoplasmopsis</taxon>
    </lineage>
</organism>
<keyword evidence="2" id="KW-1133">Transmembrane helix</keyword>
<evidence type="ECO:0000313" key="3">
    <source>
        <dbReference type="EMBL" id="BAP01001.1"/>
    </source>
</evidence>
<reference evidence="3" key="1">
    <citation type="journal article" date="2014" name="Appl. Environ. Microbiol.">
        <title>Molecular Epidemiology of Cases of Mycoplasma californicum Infection in Japan.</title>
        <authorList>
            <person name="Hata E."/>
            <person name="Suzuki K."/>
            <person name="Hanyu H."/>
            <person name="Itoh M."/>
            <person name="Higuchi H."/>
            <person name="Kobayashi H."/>
        </authorList>
    </citation>
    <scope>NUCLEOTIDE SEQUENCE</scope>
    <source>
        <strain evidence="3">HAZ160_1</strain>
    </source>
</reference>
<keyword evidence="2" id="KW-0472">Membrane</keyword>